<protein>
    <submittedName>
        <fullName evidence="2">Hypothetical conserved protein</fullName>
    </submittedName>
</protein>
<evidence type="ECO:0000256" key="1">
    <source>
        <dbReference type="SAM" id="Phobius"/>
    </source>
</evidence>
<dbReference type="AlphaFoldDB" id="H5S8S6"/>
<feature type="transmembrane region" description="Helical" evidence="1">
    <location>
        <begin position="146"/>
        <end position="168"/>
    </location>
</feature>
<sequence length="173" mass="17948">MRWFEAALVIVFAFVALAVPVAAQESVTIQLREQNGSGQSGTAVLTAEGDRTRVVVTLSNPPAGIVQPAHIHEGTCASLNPQPRYPLQSLSGGHSETVVDVPLSQLLAGQFAINVHKSQQEISTYVACGEIRAQLAPATGGGPRGLPLSAVAAAAVAGLALVVVGARLRRAWR</sequence>
<evidence type="ECO:0000313" key="2">
    <source>
        <dbReference type="EMBL" id="BAL52562.1"/>
    </source>
</evidence>
<accession>H5S8S6</accession>
<reference evidence="2" key="2">
    <citation type="journal article" date="2012" name="PLoS ONE">
        <title>A Deeply Branching Thermophilic Bacterium with an Ancient Acetyl-CoA Pathway Dominates a Subsurface Ecosystem.</title>
        <authorList>
            <person name="Takami H."/>
            <person name="Noguchi H."/>
            <person name="Takaki Y."/>
            <person name="Uchiyama I."/>
            <person name="Toyoda A."/>
            <person name="Nishi S."/>
            <person name="Chee G.-J."/>
            <person name="Arai W."/>
            <person name="Nunoura T."/>
            <person name="Itoh T."/>
            <person name="Hattori M."/>
            <person name="Takai K."/>
        </authorList>
    </citation>
    <scope>NUCLEOTIDE SEQUENCE</scope>
</reference>
<keyword evidence="1" id="KW-0812">Transmembrane</keyword>
<keyword evidence="1" id="KW-0472">Membrane</keyword>
<organism evidence="2">
    <name type="scientific">uncultured prokaryote</name>
    <dbReference type="NCBI Taxonomy" id="198431"/>
    <lineage>
        <taxon>unclassified sequences</taxon>
        <taxon>environmental samples</taxon>
    </lineage>
</organism>
<reference evidence="2" key="1">
    <citation type="journal article" date="2005" name="Environ. Microbiol.">
        <title>Genetic and functional properties of uncultivated thermophilic crenarchaeotes from a subsurface gold mine as revealed by analysis of genome fragments.</title>
        <authorList>
            <person name="Nunoura T."/>
            <person name="Hirayama H."/>
            <person name="Takami H."/>
            <person name="Oida H."/>
            <person name="Nishi S."/>
            <person name="Shimamura S."/>
            <person name="Suzuki Y."/>
            <person name="Inagaki F."/>
            <person name="Takai K."/>
            <person name="Nealson K.H."/>
            <person name="Horikoshi K."/>
        </authorList>
    </citation>
    <scope>NUCLEOTIDE SEQUENCE</scope>
</reference>
<keyword evidence="1" id="KW-1133">Transmembrane helix</keyword>
<proteinExistence type="predicted"/>
<gene>
    <name evidence="2" type="ORF">HGMM_F01F09C02</name>
</gene>
<dbReference type="EMBL" id="AP011632">
    <property type="protein sequence ID" value="BAL52562.1"/>
    <property type="molecule type" value="Genomic_DNA"/>
</dbReference>
<name>H5S8S6_9ZZZZ</name>